<protein>
    <submittedName>
        <fullName evidence="1">Uncharacterized protein</fullName>
    </submittedName>
</protein>
<dbReference type="AlphaFoldDB" id="A0A177ILV5"/>
<dbReference type="EMBL" id="LSTQ01000011">
    <property type="protein sequence ID" value="OAH29812.1"/>
    <property type="molecule type" value="Genomic_DNA"/>
</dbReference>
<dbReference type="OrthoDB" id="10002028at2"/>
<evidence type="ECO:0000313" key="1">
    <source>
        <dbReference type="EMBL" id="OAH29812.1"/>
    </source>
</evidence>
<comment type="caution">
    <text evidence="1">The sequence shown here is derived from an EMBL/GenBank/DDBJ whole genome shotgun (WGS) entry which is preliminary data.</text>
</comment>
<dbReference type="RefSeq" id="WP_066839384.1">
    <property type="nucleotide sequence ID" value="NZ_LSTQ01000011.1"/>
</dbReference>
<name>A0A177ILV5_9CORY</name>
<evidence type="ECO:0000313" key="2">
    <source>
        <dbReference type="Proteomes" id="UP000076947"/>
    </source>
</evidence>
<proteinExistence type="predicted"/>
<organism evidence="1 2">
    <name type="scientific">Corynebacterium stationis</name>
    <dbReference type="NCBI Taxonomy" id="1705"/>
    <lineage>
        <taxon>Bacteria</taxon>
        <taxon>Bacillati</taxon>
        <taxon>Actinomycetota</taxon>
        <taxon>Actinomycetes</taxon>
        <taxon>Mycobacteriales</taxon>
        <taxon>Corynebacteriaceae</taxon>
        <taxon>Corynebacterium</taxon>
    </lineage>
</organism>
<reference evidence="2" key="1">
    <citation type="submission" date="2016-02" db="EMBL/GenBank/DDBJ databases">
        <authorList>
            <person name="Kaur G."/>
            <person name="Nair G.R."/>
            <person name="Mayilraj S."/>
        </authorList>
    </citation>
    <scope>NUCLEOTIDE SEQUENCE [LARGE SCALE GENOMIC DNA]</scope>
    <source>
        <strain evidence="2">GA-15</strain>
    </source>
</reference>
<accession>A0A177ILV5</accession>
<keyword evidence="2" id="KW-1185">Reference proteome</keyword>
<sequence>MATGFDITNMIRTSIHQGLADISTQMKTQENAEKEGYVCKRCHKPAPLGVGYISHDPAITYAGSKNRASCPCGYSQKI</sequence>
<dbReference type="Proteomes" id="UP000076947">
    <property type="component" value="Unassembled WGS sequence"/>
</dbReference>
<gene>
    <name evidence="1" type="ORF">AYJ05_11680</name>
</gene>